<dbReference type="PANTHER" id="PTHR31912">
    <property type="entry name" value="IP13529P"/>
    <property type="match status" value="1"/>
</dbReference>
<gene>
    <name evidence="1" type="ORF">PtA15_7A652</name>
</gene>
<dbReference type="EMBL" id="CP110427">
    <property type="protein sequence ID" value="WAQ86923.1"/>
    <property type="molecule type" value="Genomic_DNA"/>
</dbReference>
<name>A0ABY7CRG6_9BASI</name>
<protein>
    <submittedName>
        <fullName evidence="1">Uncharacterized protein</fullName>
    </submittedName>
</protein>
<keyword evidence="2" id="KW-1185">Reference proteome</keyword>
<sequence length="347" mass="38660">MPRKKQIKSTRVLDPAVWDQVVDSPEGAKHEASAKHVAKLGDFHAMRATAAELREDNQQNLDEGGNVEPASAVLAPEIGNPANEQVCPPELLTWAPYAGIAHFPDGMIREDNHTIDGAGSQFSKEISDSDYVPSEARSVLLSELDSDNEANGEGWEMNPGDLRAMVEAVMPSVQGTRPQLPPTQKHRQTDKSWWPFRSKELMFRLFGIKLPDWTTIRRAKADMRALLKMDVQYSKSIFNTPTYALSLKQILAQEIANPLVSPVLEFYPQDARGKDIYKLSQSWKWLEGLDSSSRAPMVRTENVGGEMWSKCVPLEFNPEVNGPHLRLTIPGHTSFTSAHVLTIPVVL</sequence>
<evidence type="ECO:0000313" key="1">
    <source>
        <dbReference type="EMBL" id="WAQ86923.1"/>
    </source>
</evidence>
<dbReference type="GeneID" id="77812176"/>
<evidence type="ECO:0000313" key="2">
    <source>
        <dbReference type="Proteomes" id="UP001164743"/>
    </source>
</evidence>
<dbReference type="PANTHER" id="PTHR31912:SF34">
    <property type="entry name" value="NOTOCHORD-RELATED PROTEIN"/>
    <property type="match status" value="1"/>
</dbReference>
<proteinExistence type="predicted"/>
<dbReference type="RefSeq" id="XP_053022478.1">
    <property type="nucleotide sequence ID" value="XM_053171281.1"/>
</dbReference>
<reference evidence="1" key="1">
    <citation type="submission" date="2022-10" db="EMBL/GenBank/DDBJ databases">
        <title>Puccinia triticina Genome sequencing and assembly.</title>
        <authorList>
            <person name="Li C."/>
        </authorList>
    </citation>
    <scope>NUCLEOTIDE SEQUENCE</scope>
    <source>
        <strain evidence="1">Pt15</strain>
    </source>
</reference>
<dbReference type="Proteomes" id="UP001164743">
    <property type="component" value="Chromosome 7A"/>
</dbReference>
<organism evidence="1 2">
    <name type="scientific">Puccinia triticina</name>
    <dbReference type="NCBI Taxonomy" id="208348"/>
    <lineage>
        <taxon>Eukaryota</taxon>
        <taxon>Fungi</taxon>
        <taxon>Dikarya</taxon>
        <taxon>Basidiomycota</taxon>
        <taxon>Pucciniomycotina</taxon>
        <taxon>Pucciniomycetes</taxon>
        <taxon>Pucciniales</taxon>
        <taxon>Pucciniaceae</taxon>
        <taxon>Puccinia</taxon>
    </lineage>
</organism>
<accession>A0ABY7CRG6</accession>